<accession>A0ABX1YIJ5</accession>
<proteinExistence type="predicted"/>
<evidence type="ECO:0000313" key="1">
    <source>
        <dbReference type="EMBL" id="NOU80199.1"/>
    </source>
</evidence>
<dbReference type="Proteomes" id="UP000596857">
    <property type="component" value="Unassembled WGS sequence"/>
</dbReference>
<comment type="caution">
    <text evidence="1">The sequence shown here is derived from an EMBL/GenBank/DDBJ whole genome shotgun (WGS) entry which is preliminary data.</text>
</comment>
<evidence type="ECO:0000313" key="2">
    <source>
        <dbReference type="Proteomes" id="UP000596857"/>
    </source>
</evidence>
<dbReference type="EMBL" id="WHOB01000041">
    <property type="protein sequence ID" value="NOU80199.1"/>
    <property type="molecule type" value="Genomic_DNA"/>
</dbReference>
<reference evidence="1 2" key="1">
    <citation type="submission" date="2019-10" db="EMBL/GenBank/DDBJ databases">
        <title>Description of Paenibacillus terricola sp. nov.</title>
        <authorList>
            <person name="Carlier A."/>
            <person name="Qi S."/>
        </authorList>
    </citation>
    <scope>NUCLEOTIDE SEQUENCE [LARGE SCALE GENOMIC DNA]</scope>
    <source>
        <strain evidence="1 2">LMG 31459</strain>
    </source>
</reference>
<name>A0ABX1YIJ5_9BACL</name>
<organism evidence="1 2">
    <name type="scientific">Paenibacillus phytohabitans</name>
    <dbReference type="NCBI Taxonomy" id="2654978"/>
    <lineage>
        <taxon>Bacteria</taxon>
        <taxon>Bacillati</taxon>
        <taxon>Bacillota</taxon>
        <taxon>Bacilli</taxon>
        <taxon>Bacillales</taxon>
        <taxon>Paenibacillaceae</taxon>
        <taxon>Paenibacillus</taxon>
    </lineage>
</organism>
<gene>
    <name evidence="1" type="ORF">GC101_15115</name>
</gene>
<keyword evidence="2" id="KW-1185">Reference proteome</keyword>
<protein>
    <submittedName>
        <fullName evidence="1">Uncharacterized protein</fullName>
    </submittedName>
</protein>
<sequence>MTHGWREFMQRCLYRAECREGCGPAAFLGSQVELLNERMDWLGISWLSIFQDGQGLFLYYECSGKEAQPEQLFPGALEILKVWPGGEYPRMWVPMMDIFHYQQPVSGQHWKRNQIPGAPYGRLAVLKPEQVSSYVYYHYQYQEERPGDGDKYGIIGLHENLLFFYSELPATVEPAPYKGKLTTNLRPEQWGEVMEPHFIKWKNVEPDQEIWKKLTPVLTITLPQRGKGE</sequence>